<evidence type="ECO:0000313" key="1">
    <source>
        <dbReference type="EMBL" id="CCD14170.1"/>
    </source>
</evidence>
<dbReference type="Proteomes" id="UP000000702">
    <property type="component" value="Unassembled WGS sequence"/>
</dbReference>
<comment type="caution">
    <text evidence="1">The sequence shown here is derived from an EMBL/GenBank/DDBJ whole genome shotgun (WGS) entry which is preliminary data.</text>
</comment>
<sequence>MGVPIARETESLLEEVRNFLQKINQPMSRLSPKIIRATALAFKYSERLGEFITVFASARGRTAILERAHERCKDDEDSPAATAVLQDCFPEGATFEMGNTTGSKFLYEWPMEGNRFGPLSSKIPLTMPYLNMGSERHWT</sequence>
<accession>F9WAB0</accession>
<reference evidence="1 2" key="2">
    <citation type="journal article" date="2012" name="Proc. Natl. Acad. Sci. U.S.A.">
        <title>Antigenic diversity is generated by distinct evolutionary mechanisms in African trypanosome species.</title>
        <authorList>
            <person name="Jackson A.P."/>
            <person name="Berry A."/>
            <person name="Aslett M."/>
            <person name="Allison H.C."/>
            <person name="Burton P."/>
            <person name="Vavrova-Anderson J."/>
            <person name="Brown R."/>
            <person name="Browne H."/>
            <person name="Corton N."/>
            <person name="Hauser H."/>
            <person name="Gamble J."/>
            <person name="Gilderthorp R."/>
            <person name="Marcello L."/>
            <person name="McQuillan J."/>
            <person name="Otto T.D."/>
            <person name="Quail M.A."/>
            <person name="Sanders M.J."/>
            <person name="van Tonder A."/>
            <person name="Ginger M.L."/>
            <person name="Field M.C."/>
            <person name="Barry J.D."/>
            <person name="Hertz-Fowler C."/>
            <person name="Berriman M."/>
        </authorList>
    </citation>
    <scope>NUCLEOTIDE SEQUENCE [LARGE SCALE GENOMIC DNA]</scope>
    <source>
        <strain evidence="1 2">IL3000</strain>
    </source>
</reference>
<gene>
    <name evidence="1" type="ORF">TCIL3000_0_05130</name>
</gene>
<organism evidence="1 2">
    <name type="scientific">Trypanosoma congolense (strain IL3000)</name>
    <dbReference type="NCBI Taxonomy" id="1068625"/>
    <lineage>
        <taxon>Eukaryota</taxon>
        <taxon>Discoba</taxon>
        <taxon>Euglenozoa</taxon>
        <taxon>Kinetoplastea</taxon>
        <taxon>Metakinetoplastina</taxon>
        <taxon>Trypanosomatida</taxon>
        <taxon>Trypanosomatidae</taxon>
        <taxon>Trypanosoma</taxon>
        <taxon>Nannomonas</taxon>
    </lineage>
</organism>
<reference evidence="2" key="1">
    <citation type="submission" date="2011-07" db="EMBL/GenBank/DDBJ databases">
        <title>Divergent evolution of antigenic variation in African trypanosomes.</title>
        <authorList>
            <person name="Jackson A.P."/>
            <person name="Berry A."/>
            <person name="Allison H.C."/>
            <person name="Burton P."/>
            <person name="Anderson J."/>
            <person name="Aslett M."/>
            <person name="Brown R."/>
            <person name="Corton N."/>
            <person name="Harris D."/>
            <person name="Hauser H."/>
            <person name="Gamble J."/>
            <person name="Gilderthorp R."/>
            <person name="McQuillan J."/>
            <person name="Quail M.A."/>
            <person name="Sanders M."/>
            <person name="Van Tonder A."/>
            <person name="Ginger M.L."/>
            <person name="Donelson J.E."/>
            <person name="Field M.C."/>
            <person name="Barry J.D."/>
            <person name="Berriman M."/>
            <person name="Hertz-Fowler C."/>
        </authorList>
    </citation>
    <scope>NUCLEOTIDE SEQUENCE [LARGE SCALE GENOMIC DNA]</scope>
    <source>
        <strain evidence="2">IL3000</strain>
    </source>
</reference>
<proteinExistence type="predicted"/>
<protein>
    <submittedName>
        <fullName evidence="1">Uncharacterized protein</fullName>
    </submittedName>
</protein>
<name>F9WAB0_TRYCI</name>
<dbReference type="EMBL" id="CAEQ01001410">
    <property type="protein sequence ID" value="CCD14170.1"/>
    <property type="molecule type" value="Genomic_DNA"/>
</dbReference>
<evidence type="ECO:0000313" key="2">
    <source>
        <dbReference type="Proteomes" id="UP000000702"/>
    </source>
</evidence>
<dbReference type="AlphaFoldDB" id="F9WAB0"/>
<keyword evidence="2" id="KW-1185">Reference proteome</keyword>